<comment type="caution">
    <text evidence="8">The sequence shown here is derived from an EMBL/GenBank/DDBJ whole genome shotgun (WGS) entry which is preliminary data.</text>
</comment>
<dbReference type="OrthoDB" id="2016263at2759"/>
<dbReference type="GO" id="GO:0070740">
    <property type="term" value="F:tubulin-glutamic acid ligase activity"/>
    <property type="evidence" value="ECO:0007669"/>
    <property type="project" value="TreeGrafter"/>
</dbReference>
<dbReference type="PANTHER" id="PTHR12241:SF145">
    <property type="entry name" value="TUBULIN POLYGLUTAMYLASE TTLL5"/>
    <property type="match status" value="1"/>
</dbReference>
<dbReference type="STRING" id="29170.A0A368H0J8"/>
<accession>A0A368H0J8</accession>
<dbReference type="EMBL" id="JOJR01000037">
    <property type="protein sequence ID" value="RCN49129.1"/>
    <property type="molecule type" value="Genomic_DNA"/>
</dbReference>
<evidence type="ECO:0000256" key="2">
    <source>
        <dbReference type="ARBA" id="ARBA00022598"/>
    </source>
</evidence>
<dbReference type="Pfam" id="PF03133">
    <property type="entry name" value="TTL"/>
    <property type="match status" value="1"/>
</dbReference>
<dbReference type="GO" id="GO:0019098">
    <property type="term" value="P:reproductive behavior"/>
    <property type="evidence" value="ECO:0007669"/>
    <property type="project" value="UniProtKB-ARBA"/>
</dbReference>
<dbReference type="GO" id="GO:0015631">
    <property type="term" value="F:tubulin binding"/>
    <property type="evidence" value="ECO:0007669"/>
    <property type="project" value="TreeGrafter"/>
</dbReference>
<gene>
    <name evidence="8" type="ORF">ANCCAN_04700</name>
</gene>
<dbReference type="SUPFAM" id="SSF56059">
    <property type="entry name" value="Glutathione synthetase ATP-binding domain-like"/>
    <property type="match status" value="1"/>
</dbReference>
<comment type="catalytic activity">
    <reaction evidence="6">
        <text>L-glutamyl-[protein] + L-glutamate + ATP = gamma-L-glutamyl-L-glutamyl-[protein] + ADP + phosphate + H(+)</text>
        <dbReference type="Rhea" id="RHEA:60144"/>
        <dbReference type="Rhea" id="RHEA-COMP:10208"/>
        <dbReference type="Rhea" id="RHEA-COMP:15517"/>
        <dbReference type="ChEBI" id="CHEBI:15378"/>
        <dbReference type="ChEBI" id="CHEBI:29973"/>
        <dbReference type="ChEBI" id="CHEBI:29985"/>
        <dbReference type="ChEBI" id="CHEBI:30616"/>
        <dbReference type="ChEBI" id="CHEBI:43474"/>
        <dbReference type="ChEBI" id="CHEBI:143622"/>
        <dbReference type="ChEBI" id="CHEBI:456216"/>
    </reaction>
    <physiologicalReaction direction="left-to-right" evidence="6">
        <dbReference type="Rhea" id="RHEA:60145"/>
    </physiologicalReaction>
</comment>
<dbReference type="InterPro" id="IPR004344">
    <property type="entry name" value="TTL/TTLL_fam"/>
</dbReference>
<keyword evidence="3" id="KW-0547">Nucleotide-binding</keyword>
<evidence type="ECO:0000256" key="3">
    <source>
        <dbReference type="ARBA" id="ARBA00022741"/>
    </source>
</evidence>
<name>A0A368H0J8_ANCCA</name>
<evidence type="ECO:0000256" key="4">
    <source>
        <dbReference type="ARBA" id="ARBA00022840"/>
    </source>
</evidence>
<evidence type="ECO:0000256" key="5">
    <source>
        <dbReference type="ARBA" id="ARBA00041448"/>
    </source>
</evidence>
<protein>
    <recommendedName>
        <fullName evidence="5">Tubulin--tyrosine ligase-like protein 5</fullName>
    </recommendedName>
</protein>
<dbReference type="Gene3D" id="3.30.470.20">
    <property type="entry name" value="ATP-grasp fold, B domain"/>
    <property type="match status" value="1"/>
</dbReference>
<dbReference type="GO" id="GO:0005524">
    <property type="term" value="F:ATP binding"/>
    <property type="evidence" value="ECO:0007669"/>
    <property type="project" value="UniProtKB-KW"/>
</dbReference>
<feature type="region of interest" description="Disordered" evidence="7">
    <location>
        <begin position="688"/>
        <end position="717"/>
    </location>
</feature>
<dbReference type="GO" id="GO:0000226">
    <property type="term" value="P:microtubule cytoskeleton organization"/>
    <property type="evidence" value="ECO:0007669"/>
    <property type="project" value="TreeGrafter"/>
</dbReference>
<organism evidence="8 9">
    <name type="scientific">Ancylostoma caninum</name>
    <name type="common">Dog hookworm</name>
    <dbReference type="NCBI Taxonomy" id="29170"/>
    <lineage>
        <taxon>Eukaryota</taxon>
        <taxon>Metazoa</taxon>
        <taxon>Ecdysozoa</taxon>
        <taxon>Nematoda</taxon>
        <taxon>Chromadorea</taxon>
        <taxon>Rhabditida</taxon>
        <taxon>Rhabditina</taxon>
        <taxon>Rhabditomorpha</taxon>
        <taxon>Strongyloidea</taxon>
        <taxon>Ancylostomatidae</taxon>
        <taxon>Ancylostomatinae</taxon>
        <taxon>Ancylostoma</taxon>
    </lineage>
</organism>
<evidence type="ECO:0000256" key="7">
    <source>
        <dbReference type="SAM" id="MobiDB-lite"/>
    </source>
</evidence>
<dbReference type="Proteomes" id="UP000252519">
    <property type="component" value="Unassembled WGS sequence"/>
</dbReference>
<comment type="similarity">
    <text evidence="1">Belongs to the tubulin--tyrosine ligase family.</text>
</comment>
<dbReference type="GO" id="GO:0036064">
    <property type="term" value="C:ciliary basal body"/>
    <property type="evidence" value="ECO:0007669"/>
    <property type="project" value="TreeGrafter"/>
</dbReference>
<dbReference type="AlphaFoldDB" id="A0A368H0J8"/>
<reference evidence="8 9" key="1">
    <citation type="submission" date="2014-10" db="EMBL/GenBank/DDBJ databases">
        <title>Draft genome of the hookworm Ancylostoma caninum.</title>
        <authorList>
            <person name="Mitreva M."/>
        </authorList>
    </citation>
    <scope>NUCLEOTIDE SEQUENCE [LARGE SCALE GENOMIC DNA]</scope>
    <source>
        <strain evidence="8 9">Baltimore</strain>
    </source>
</reference>
<sequence length="717" mass="81729">MKTPLKRTTFLPLIARYSPEHRRALAALCSDEEEDLIAEFCALEIVGYNGGYSMHPDGNSLQLPSGGENNSEDVPLCGDAGTFAFGVESKPKKIEYLTFTPDSLNHISRQASVDLREKYTQTGENYNLAFKMVNSDTKLVKTMLHSHGFTQCSRKNPSFNILWCGSSVRATHMRTIQPWQRINQFPRSTELTRKDKLYDNLARSAAIFGDAYSFAPEYFVTPRDVSLLETAMEYSMSDLTFIVKPVSSSQGKGIFFANKANEIPRTEPLLVSRYIENPLLVNGHKFDLRIYVAVTSFYPLITYVYSEGLTRVASEKYCSEVDTQDAFVHLTNYSINKNNTNFVRNESMASEDFGHKWTLGALLRHIEKEGMDAKMLMLRIEDVVVKSLLSVQTRITSACRTTTPHVGTNFELFGFDILVDEDLKPWLLEVNLSPSLSCDAPLDSLVKSRLICDLFNLACVPLVNRKLAGIQLIRPNKEDDCDSDDAEAEIERTKKISPAKRGFNVKVYAEEFVHHFRHRRTLPIQVCVRSVDVQERKCHDAVVSFEFSLENIHCSFTDIVFYRGVMERIGSENRDERLYYKEYGFEEEEDNAEQNENNLAKLYHDVMMDSSVYPTLESVPPELREVLRGWYNDASAYTQRITKDGEKYAAKLPVVRPSARLRTKSCSEWYEVKKATIAEAKLKLQQQQEEMKVQDQLLDRKQADNKENATPAPVPVS</sequence>
<evidence type="ECO:0000256" key="6">
    <source>
        <dbReference type="ARBA" id="ARBA00049274"/>
    </source>
</evidence>
<dbReference type="PANTHER" id="PTHR12241">
    <property type="entry name" value="TUBULIN POLYGLUTAMYLASE"/>
    <property type="match status" value="1"/>
</dbReference>
<proteinExistence type="inferred from homology"/>
<dbReference type="PROSITE" id="PS51221">
    <property type="entry name" value="TTL"/>
    <property type="match status" value="1"/>
</dbReference>
<evidence type="ECO:0000313" key="8">
    <source>
        <dbReference type="EMBL" id="RCN49129.1"/>
    </source>
</evidence>
<keyword evidence="4" id="KW-0067">ATP-binding</keyword>
<keyword evidence="9" id="KW-1185">Reference proteome</keyword>
<evidence type="ECO:0000256" key="1">
    <source>
        <dbReference type="ARBA" id="ARBA00006820"/>
    </source>
</evidence>
<keyword evidence="2 8" id="KW-0436">Ligase</keyword>
<feature type="compositionally biased region" description="Basic and acidic residues" evidence="7">
    <location>
        <begin position="689"/>
        <end position="707"/>
    </location>
</feature>
<evidence type="ECO:0000313" key="9">
    <source>
        <dbReference type="Proteomes" id="UP000252519"/>
    </source>
</evidence>